<dbReference type="Gene3D" id="3.30.2010.10">
    <property type="entry name" value="Metalloproteases ('zincins'), catalytic domain"/>
    <property type="match status" value="1"/>
</dbReference>
<gene>
    <name evidence="2" type="ORF">BGC07_04900</name>
</gene>
<name>A0ABX3A8E8_9GAMM</name>
<dbReference type="PANTHER" id="PTHR30399">
    <property type="entry name" value="UNCHARACTERIZED PROTEIN YGJP"/>
    <property type="match status" value="1"/>
</dbReference>
<comment type="caution">
    <text evidence="2">The sequence shown here is derived from an EMBL/GenBank/DDBJ whole genome shotgun (WGS) entry which is preliminary data.</text>
</comment>
<evidence type="ECO:0000313" key="3">
    <source>
        <dbReference type="Proteomes" id="UP000094329"/>
    </source>
</evidence>
<dbReference type="InterPro" id="IPR053136">
    <property type="entry name" value="UTP_pyrophosphatase-like"/>
</dbReference>
<dbReference type="Pfam" id="PF01863">
    <property type="entry name" value="YgjP-like"/>
    <property type="match status" value="1"/>
</dbReference>
<protein>
    <recommendedName>
        <fullName evidence="1">YgjP-like metallopeptidase domain-containing protein</fullName>
    </recommendedName>
</protein>
<organism evidence="2 3">
    <name type="scientific">Piscirickettsia litoralis</name>
    <dbReference type="NCBI Taxonomy" id="1891921"/>
    <lineage>
        <taxon>Bacteria</taxon>
        <taxon>Pseudomonadati</taxon>
        <taxon>Pseudomonadota</taxon>
        <taxon>Gammaproteobacteria</taxon>
        <taxon>Thiotrichales</taxon>
        <taxon>Piscirickettsiaceae</taxon>
        <taxon>Piscirickettsia</taxon>
    </lineage>
</organism>
<feature type="domain" description="YgjP-like metallopeptidase" evidence="1">
    <location>
        <begin position="2"/>
        <end position="155"/>
    </location>
</feature>
<dbReference type="InterPro" id="IPR002725">
    <property type="entry name" value="YgjP-like_metallopeptidase"/>
</dbReference>
<proteinExistence type="predicted"/>
<dbReference type="EMBL" id="MDTU01000001">
    <property type="protein sequence ID" value="ODN44001.1"/>
    <property type="molecule type" value="Genomic_DNA"/>
</dbReference>
<accession>A0ABX3A8E8</accession>
<evidence type="ECO:0000259" key="1">
    <source>
        <dbReference type="Pfam" id="PF01863"/>
    </source>
</evidence>
<dbReference type="Proteomes" id="UP000094329">
    <property type="component" value="Unassembled WGS sequence"/>
</dbReference>
<dbReference type="CDD" id="cd07344">
    <property type="entry name" value="M48_yhfN_like"/>
    <property type="match status" value="1"/>
</dbReference>
<sequence length="160" mass="19035">MHYFLGQPYRLIVYSANNNQVRLKETGEENRLYLGVHARSCPESALYGWYRDQAKLIFTERYYYWLSQAQEKLMIAPDLTLKFAIKRLKSRWGSYSTRGRINLNLELIRCPQGCLDMIICHELCHVRELKHNKNFFNDLSCLYPDWQAQSQLLARLSMAY</sequence>
<dbReference type="PANTHER" id="PTHR30399:SF1">
    <property type="entry name" value="UTP PYROPHOSPHATASE"/>
    <property type="match status" value="1"/>
</dbReference>
<keyword evidence="3" id="KW-1185">Reference proteome</keyword>
<evidence type="ECO:0000313" key="2">
    <source>
        <dbReference type="EMBL" id="ODN44001.1"/>
    </source>
</evidence>
<reference evidence="2 3" key="1">
    <citation type="submission" date="2016-08" db="EMBL/GenBank/DDBJ databases">
        <title>Draft genome sequence of Candidatus Piscirickettsia litoralis, from seawater.</title>
        <authorList>
            <person name="Wan X."/>
            <person name="Lee A.J."/>
            <person name="Hou S."/>
            <person name="Donachie S.P."/>
        </authorList>
    </citation>
    <scope>NUCLEOTIDE SEQUENCE [LARGE SCALE GENOMIC DNA]</scope>
    <source>
        <strain evidence="2 3">Y2</strain>
    </source>
</reference>